<evidence type="ECO:0000256" key="2">
    <source>
        <dbReference type="ARBA" id="ARBA00022670"/>
    </source>
</evidence>
<evidence type="ECO:0000256" key="5">
    <source>
        <dbReference type="ARBA" id="ARBA00022833"/>
    </source>
</evidence>
<dbReference type="InterPro" id="IPR001915">
    <property type="entry name" value="Peptidase_M48"/>
</dbReference>
<feature type="chain" id="PRO_5015137626" evidence="8">
    <location>
        <begin position="23"/>
        <end position="584"/>
    </location>
</feature>
<organism evidence="10 11">
    <name type="scientific">Dyadobacter jiangsuensis</name>
    <dbReference type="NCBI Taxonomy" id="1591085"/>
    <lineage>
        <taxon>Bacteria</taxon>
        <taxon>Pseudomonadati</taxon>
        <taxon>Bacteroidota</taxon>
        <taxon>Cytophagia</taxon>
        <taxon>Cytophagales</taxon>
        <taxon>Spirosomataceae</taxon>
        <taxon>Dyadobacter</taxon>
    </lineage>
</organism>
<comment type="caution">
    <text evidence="10">The sequence shown here is derived from an EMBL/GenBank/DDBJ whole genome shotgun (WGS) entry which is preliminary data.</text>
</comment>
<evidence type="ECO:0000313" key="10">
    <source>
        <dbReference type="EMBL" id="PSL27446.1"/>
    </source>
</evidence>
<dbReference type="PANTHER" id="PTHR22726">
    <property type="entry name" value="METALLOENDOPEPTIDASE OMA1"/>
    <property type="match status" value="1"/>
</dbReference>
<evidence type="ECO:0000256" key="3">
    <source>
        <dbReference type="ARBA" id="ARBA00022723"/>
    </source>
</evidence>
<dbReference type="Pfam" id="PF01435">
    <property type="entry name" value="Peptidase_M48"/>
    <property type="match status" value="1"/>
</dbReference>
<evidence type="ECO:0000256" key="6">
    <source>
        <dbReference type="ARBA" id="ARBA00023049"/>
    </source>
</evidence>
<dbReference type="Proteomes" id="UP000241964">
    <property type="component" value="Unassembled WGS sequence"/>
</dbReference>
<evidence type="ECO:0000256" key="8">
    <source>
        <dbReference type="SAM" id="SignalP"/>
    </source>
</evidence>
<feature type="region of interest" description="Disordered" evidence="7">
    <location>
        <begin position="545"/>
        <end position="584"/>
    </location>
</feature>
<name>A0A2P8G0F1_9BACT</name>
<feature type="compositionally biased region" description="Basic residues" evidence="7">
    <location>
        <begin position="572"/>
        <end position="584"/>
    </location>
</feature>
<keyword evidence="8" id="KW-0732">Signal</keyword>
<reference evidence="10 11" key="1">
    <citation type="submission" date="2018-03" db="EMBL/GenBank/DDBJ databases">
        <title>Genomic Encyclopedia of Archaeal and Bacterial Type Strains, Phase II (KMG-II): from individual species to whole genera.</title>
        <authorList>
            <person name="Goeker M."/>
        </authorList>
    </citation>
    <scope>NUCLEOTIDE SEQUENCE [LARGE SCALE GENOMIC DNA]</scope>
    <source>
        <strain evidence="10 11">DSM 29057</strain>
    </source>
</reference>
<keyword evidence="2" id="KW-0645">Protease</keyword>
<keyword evidence="3" id="KW-0479">Metal-binding</keyword>
<dbReference type="GO" id="GO:0004222">
    <property type="term" value="F:metalloendopeptidase activity"/>
    <property type="evidence" value="ECO:0007669"/>
    <property type="project" value="InterPro"/>
</dbReference>
<dbReference type="EMBL" id="PYAS01000008">
    <property type="protein sequence ID" value="PSL27446.1"/>
    <property type="molecule type" value="Genomic_DNA"/>
</dbReference>
<dbReference type="Gene3D" id="3.30.2010.10">
    <property type="entry name" value="Metalloproteases ('zincins'), catalytic domain"/>
    <property type="match status" value="1"/>
</dbReference>
<keyword evidence="6" id="KW-0482">Metalloprotease</keyword>
<dbReference type="AlphaFoldDB" id="A0A2P8G0F1"/>
<gene>
    <name evidence="10" type="ORF">CLV60_108304</name>
</gene>
<evidence type="ECO:0000256" key="1">
    <source>
        <dbReference type="ARBA" id="ARBA00001947"/>
    </source>
</evidence>
<sequence length="584" mass="65172">MKFSSTPLFTCLCCALAHYALAQSEVPVLHTRPTYVVEYKAPHSVLRVNIEEDFNDYYSLIEMSDSVLVFFDKNEKREYERQCEKRERDIQRDLERKQKASAKGQKSKEEKPIPPVDKTPYVKNQSLIKPGLEIEVVFQEYRYSKKFIMQQITILTDLKGTGTLSGTYEQLDGDVATVDGQAVRLNSGAALVGDKGYKGRKFTSFKDMEKGMEMKLRGKRQPDGTLLVDSGTVEPDEFTDTDHKLVQTLKLTKKLSADAGEVSFGNAKFKLLKDETINAYVNRLGKKLVPDHIKRLPKDHPSYLDFNFYVVIDTTFNACAYPDGTVFIHTELLNELSNEAQLAGILGHEIAHVTYRHARQEYSKNQGVSLASAGVKASAALASAYGFEVNDLATYVTAFGGGALSSKYSRELENQADRIGLNYIYEAGYDPREVPKVWHNLRTKNPDIPTKSFAERLMNQIPAIATTAATKGSQLTVQQVAELSTVFAKSIESIYASHPAAGTRYKNLNSVIIRNYQSAELDALAKGEPEYSVIKRRMQRLVKGLSAEDENDAAAQPGTSAKTAKTTQPKRTNTKAKPPVKKKK</sequence>
<dbReference type="GO" id="GO:0051603">
    <property type="term" value="P:proteolysis involved in protein catabolic process"/>
    <property type="evidence" value="ECO:0007669"/>
    <property type="project" value="TreeGrafter"/>
</dbReference>
<feature type="compositionally biased region" description="Basic and acidic residues" evidence="7">
    <location>
        <begin position="82"/>
        <end position="98"/>
    </location>
</feature>
<feature type="signal peptide" evidence="8">
    <location>
        <begin position="1"/>
        <end position="22"/>
    </location>
</feature>
<evidence type="ECO:0000259" key="9">
    <source>
        <dbReference type="Pfam" id="PF01435"/>
    </source>
</evidence>
<evidence type="ECO:0000256" key="4">
    <source>
        <dbReference type="ARBA" id="ARBA00022801"/>
    </source>
</evidence>
<accession>A0A2P8G0F1</accession>
<dbReference type="OrthoDB" id="910748at2"/>
<feature type="compositionally biased region" description="Polar residues" evidence="7">
    <location>
        <begin position="557"/>
        <end position="571"/>
    </location>
</feature>
<dbReference type="RefSeq" id="WP_106596838.1">
    <property type="nucleotide sequence ID" value="NZ_PYAS01000008.1"/>
</dbReference>
<feature type="domain" description="Peptidase M48" evidence="9">
    <location>
        <begin position="280"/>
        <end position="510"/>
    </location>
</feature>
<dbReference type="GO" id="GO:0016020">
    <property type="term" value="C:membrane"/>
    <property type="evidence" value="ECO:0007669"/>
    <property type="project" value="TreeGrafter"/>
</dbReference>
<feature type="region of interest" description="Disordered" evidence="7">
    <location>
        <begin position="82"/>
        <end position="118"/>
    </location>
</feature>
<protein>
    <submittedName>
        <fullName evidence="10">Peptidase M48-like protein</fullName>
    </submittedName>
</protein>
<evidence type="ECO:0000256" key="7">
    <source>
        <dbReference type="SAM" id="MobiDB-lite"/>
    </source>
</evidence>
<comment type="cofactor">
    <cofactor evidence="1">
        <name>Zn(2+)</name>
        <dbReference type="ChEBI" id="CHEBI:29105"/>
    </cofactor>
</comment>
<proteinExistence type="predicted"/>
<dbReference type="InterPro" id="IPR051156">
    <property type="entry name" value="Mito/Outer_Membr_Metalloprot"/>
</dbReference>
<dbReference type="PANTHER" id="PTHR22726:SF1">
    <property type="entry name" value="METALLOENDOPEPTIDASE OMA1, MITOCHONDRIAL"/>
    <property type="match status" value="1"/>
</dbReference>
<keyword evidence="11" id="KW-1185">Reference proteome</keyword>
<keyword evidence="4" id="KW-0378">Hydrolase</keyword>
<dbReference type="GO" id="GO:0046872">
    <property type="term" value="F:metal ion binding"/>
    <property type="evidence" value="ECO:0007669"/>
    <property type="project" value="UniProtKB-KW"/>
</dbReference>
<keyword evidence="5" id="KW-0862">Zinc</keyword>
<evidence type="ECO:0000313" key="11">
    <source>
        <dbReference type="Proteomes" id="UP000241964"/>
    </source>
</evidence>